<dbReference type="InterPro" id="IPR035965">
    <property type="entry name" value="PAS-like_dom_sf"/>
</dbReference>
<evidence type="ECO:0000259" key="5">
    <source>
        <dbReference type="PROSITE" id="PS50887"/>
    </source>
</evidence>
<evidence type="ECO:0000259" key="2">
    <source>
        <dbReference type="PROSITE" id="PS50112"/>
    </source>
</evidence>
<feature type="transmembrane region" description="Helical" evidence="1">
    <location>
        <begin position="37"/>
        <end position="60"/>
    </location>
</feature>
<feature type="transmembrane region" description="Helical" evidence="1">
    <location>
        <begin position="153"/>
        <end position="172"/>
    </location>
</feature>
<dbReference type="AlphaFoldDB" id="A0A0A5GPJ4"/>
<evidence type="ECO:0000313" key="6">
    <source>
        <dbReference type="EMBL" id="KGX93065.1"/>
    </source>
</evidence>
<dbReference type="PROSITE" id="PS50112">
    <property type="entry name" value="PAS"/>
    <property type="match status" value="1"/>
</dbReference>
<dbReference type="InterPro" id="IPR035919">
    <property type="entry name" value="EAL_sf"/>
</dbReference>
<keyword evidence="1" id="KW-0472">Membrane</keyword>
<dbReference type="RefSeq" id="WP_026800096.1">
    <property type="nucleotide sequence ID" value="NZ_AULI01000006.1"/>
</dbReference>
<organism evidence="6 7">
    <name type="scientific">Pontibacillus halophilus JSM 076056 = DSM 19796</name>
    <dbReference type="NCBI Taxonomy" id="1385510"/>
    <lineage>
        <taxon>Bacteria</taxon>
        <taxon>Bacillati</taxon>
        <taxon>Bacillota</taxon>
        <taxon>Bacilli</taxon>
        <taxon>Bacillales</taxon>
        <taxon>Bacillaceae</taxon>
        <taxon>Pontibacillus</taxon>
    </lineage>
</organism>
<feature type="domain" description="PAC" evidence="3">
    <location>
        <begin position="328"/>
        <end position="379"/>
    </location>
</feature>
<dbReference type="InterPro" id="IPR029787">
    <property type="entry name" value="Nucleotide_cyclase"/>
</dbReference>
<gene>
    <name evidence="6" type="ORF">N781_14225</name>
</gene>
<dbReference type="Proteomes" id="UP000030528">
    <property type="component" value="Unassembled WGS sequence"/>
</dbReference>
<dbReference type="SMART" id="SM00267">
    <property type="entry name" value="GGDEF"/>
    <property type="match status" value="1"/>
</dbReference>
<feature type="transmembrane region" description="Helical" evidence="1">
    <location>
        <begin position="72"/>
        <end position="92"/>
    </location>
</feature>
<dbReference type="InterPro" id="IPR000160">
    <property type="entry name" value="GGDEF_dom"/>
</dbReference>
<evidence type="ECO:0000313" key="7">
    <source>
        <dbReference type="Proteomes" id="UP000030528"/>
    </source>
</evidence>
<keyword evidence="7" id="KW-1185">Reference proteome</keyword>
<comment type="caution">
    <text evidence="6">The sequence shown here is derived from an EMBL/GenBank/DDBJ whole genome shotgun (WGS) entry which is preliminary data.</text>
</comment>
<dbReference type="SUPFAM" id="SSF55073">
    <property type="entry name" value="Nucleotide cyclase"/>
    <property type="match status" value="1"/>
</dbReference>
<accession>A0A0A5GPJ4</accession>
<evidence type="ECO:0000259" key="4">
    <source>
        <dbReference type="PROSITE" id="PS50883"/>
    </source>
</evidence>
<dbReference type="InterPro" id="IPR001633">
    <property type="entry name" value="EAL_dom"/>
</dbReference>
<dbReference type="InterPro" id="IPR013767">
    <property type="entry name" value="PAS_fold"/>
</dbReference>
<protein>
    <recommendedName>
        <fullName evidence="8">Diguanylate cyclase</fullName>
    </recommendedName>
</protein>
<name>A0A0A5GPJ4_9BACI</name>
<dbReference type="CDD" id="cd00130">
    <property type="entry name" value="PAS"/>
    <property type="match status" value="1"/>
</dbReference>
<dbReference type="CDD" id="cd01948">
    <property type="entry name" value="EAL"/>
    <property type="match status" value="1"/>
</dbReference>
<dbReference type="Pfam" id="PF00989">
    <property type="entry name" value="PAS"/>
    <property type="match status" value="1"/>
</dbReference>
<feature type="transmembrane region" description="Helical" evidence="1">
    <location>
        <begin position="113"/>
        <end position="133"/>
    </location>
</feature>
<dbReference type="OrthoDB" id="9759607at2"/>
<dbReference type="PROSITE" id="PS50887">
    <property type="entry name" value="GGDEF"/>
    <property type="match status" value="1"/>
</dbReference>
<reference evidence="6 7" key="1">
    <citation type="submission" date="2013-08" db="EMBL/GenBank/DDBJ databases">
        <authorList>
            <person name="Huang J."/>
            <person name="Wang G."/>
        </authorList>
    </citation>
    <scope>NUCLEOTIDE SEQUENCE [LARGE SCALE GENOMIC DNA]</scope>
    <source>
        <strain evidence="6 7">JSM 076056</strain>
    </source>
</reference>
<sequence>MLTELFYLLVSTSGCVVLMLLIQQITQRSITYPLHELVLSLLLSILCATAISLAPTLSLLFKGIVVPYEGHIRALTFHIALLAFICFLTFTAMSYLGKKKLNPSLQPLNEKDVSLHLLLSSFISLFILGYTYFTTVRLEQNLTISQTNLMSSWLLLIGAIYAATRIFQHLHLDQLVIKRELNRMRVLVSFDLIGLSLSSIVFSFIAGLLQHNSLFMDYSKWTSVLLLFVITLSYLEDQFSYQHQQLRTKHHELQINEQEYRSLFQNNPDAIFVLDMKGRFKSFNHSVLELTQYAKDEMLHLNIPDLIVPAETRRVLNYYDQVCHGMEVHFETTFQTKYGREVYIDITAFPIHVNSTITGVYAIVQDITKEKESQQKIEYMAYHDELTGLMNRRGIRQRMEQHIRLGQPHMAFILLDIDLFKDINDHLGHTYGDQLLQFVGARLKKILKESASIARIGGDEFLLCIPYQSDSSEIFRLTDEIQCEMSKPFQLGQHEKAITTSMGISFYPSDGQHFDTLIKHADMAMYEVKYDGRNHYLPYSPAMEKRSVEKIVLLEELQRAIDQQELFLHYHPKYKLSTNKVEGVEVLVRWEHPIKGTISPAEFIPLAEQSNVIHPLGDWIMTEACRQFSEWQCTNDLDFHLSINISPKQFLHPEFAQRVKKIVSDANLQPKSIDLEITETLAMENTVRTMDIMAELKAYGFQVTMDDFGTGYTSLSYLSKFEFDRIKIDRSFIKDLPENSDHIAIVQSLISVAKHLGIQITAEGIETDEQLSFLTKWGCDEGQGYYYTTPVGAEEFMKHYYNNLQTT</sequence>
<proteinExistence type="predicted"/>
<dbReference type="SUPFAM" id="SSF141868">
    <property type="entry name" value="EAL domain-like"/>
    <property type="match status" value="1"/>
</dbReference>
<dbReference type="PROSITE" id="PS50883">
    <property type="entry name" value="EAL"/>
    <property type="match status" value="1"/>
</dbReference>
<feature type="domain" description="GGDEF" evidence="5">
    <location>
        <begin position="408"/>
        <end position="541"/>
    </location>
</feature>
<dbReference type="InterPro" id="IPR052155">
    <property type="entry name" value="Biofilm_reg_signaling"/>
</dbReference>
<dbReference type="Gene3D" id="3.30.450.20">
    <property type="entry name" value="PAS domain"/>
    <property type="match status" value="1"/>
</dbReference>
<dbReference type="PANTHER" id="PTHR44757">
    <property type="entry name" value="DIGUANYLATE CYCLASE DGCP"/>
    <property type="match status" value="1"/>
</dbReference>
<dbReference type="Pfam" id="PF00990">
    <property type="entry name" value="GGDEF"/>
    <property type="match status" value="1"/>
</dbReference>
<dbReference type="NCBIfam" id="TIGR00229">
    <property type="entry name" value="sensory_box"/>
    <property type="match status" value="1"/>
</dbReference>
<dbReference type="Gene3D" id="3.30.70.270">
    <property type="match status" value="1"/>
</dbReference>
<dbReference type="SUPFAM" id="SSF55785">
    <property type="entry name" value="PYP-like sensor domain (PAS domain)"/>
    <property type="match status" value="1"/>
</dbReference>
<feature type="domain" description="PAS" evidence="2">
    <location>
        <begin position="256"/>
        <end position="326"/>
    </location>
</feature>
<dbReference type="Gene3D" id="3.20.20.450">
    <property type="entry name" value="EAL domain"/>
    <property type="match status" value="1"/>
</dbReference>
<evidence type="ECO:0000256" key="1">
    <source>
        <dbReference type="SAM" id="Phobius"/>
    </source>
</evidence>
<dbReference type="FunFam" id="3.20.20.450:FF:000001">
    <property type="entry name" value="Cyclic di-GMP phosphodiesterase yahA"/>
    <property type="match status" value="1"/>
</dbReference>
<keyword evidence="1" id="KW-1133">Transmembrane helix</keyword>
<dbReference type="eggNOG" id="COG5001">
    <property type="taxonomic scope" value="Bacteria"/>
</dbReference>
<dbReference type="PANTHER" id="PTHR44757:SF2">
    <property type="entry name" value="BIOFILM ARCHITECTURE MAINTENANCE PROTEIN MBAA"/>
    <property type="match status" value="1"/>
</dbReference>
<evidence type="ECO:0008006" key="8">
    <source>
        <dbReference type="Google" id="ProtNLM"/>
    </source>
</evidence>
<dbReference type="InterPro" id="IPR043128">
    <property type="entry name" value="Rev_trsase/Diguanyl_cyclase"/>
</dbReference>
<dbReference type="CDD" id="cd01949">
    <property type="entry name" value="GGDEF"/>
    <property type="match status" value="1"/>
</dbReference>
<dbReference type="SMART" id="SM00052">
    <property type="entry name" value="EAL"/>
    <property type="match status" value="1"/>
</dbReference>
<feature type="transmembrane region" description="Helical" evidence="1">
    <location>
        <begin position="184"/>
        <end position="206"/>
    </location>
</feature>
<dbReference type="SMART" id="SM00091">
    <property type="entry name" value="PAS"/>
    <property type="match status" value="1"/>
</dbReference>
<keyword evidence="1" id="KW-0812">Transmembrane</keyword>
<dbReference type="Pfam" id="PF00563">
    <property type="entry name" value="EAL"/>
    <property type="match status" value="1"/>
</dbReference>
<dbReference type="NCBIfam" id="TIGR00254">
    <property type="entry name" value="GGDEF"/>
    <property type="match status" value="1"/>
</dbReference>
<evidence type="ECO:0000259" key="3">
    <source>
        <dbReference type="PROSITE" id="PS50113"/>
    </source>
</evidence>
<feature type="transmembrane region" description="Helical" evidence="1">
    <location>
        <begin position="6"/>
        <end position="25"/>
    </location>
</feature>
<feature type="domain" description="EAL" evidence="4">
    <location>
        <begin position="550"/>
        <end position="804"/>
    </location>
</feature>
<dbReference type="InterPro" id="IPR000700">
    <property type="entry name" value="PAS-assoc_C"/>
</dbReference>
<dbReference type="EMBL" id="AVPE01000004">
    <property type="protein sequence ID" value="KGX93065.1"/>
    <property type="molecule type" value="Genomic_DNA"/>
</dbReference>
<dbReference type="InterPro" id="IPR000014">
    <property type="entry name" value="PAS"/>
</dbReference>
<dbReference type="STRING" id="1385510.GCA_000425205_01676"/>
<dbReference type="PROSITE" id="PS50113">
    <property type="entry name" value="PAC"/>
    <property type="match status" value="1"/>
</dbReference>